<protein>
    <submittedName>
        <fullName evidence="2">Uncharacterized protein</fullName>
    </submittedName>
</protein>
<feature type="region of interest" description="Disordered" evidence="1">
    <location>
        <begin position="221"/>
        <end position="248"/>
    </location>
</feature>
<feature type="region of interest" description="Disordered" evidence="1">
    <location>
        <begin position="267"/>
        <end position="309"/>
    </location>
</feature>
<sequence>MTTPRQSRWCRRSRGSRARARASPRQHRRRRQNTLALISVVPSADEDVTALTAPSTPAMEGAAAQEPETETTPVPRPMVERRRVLRALAVARQASASSAAPAAQPAAADANAAASAGADEDDDDDSDEDDSDDDMATLAPNARRSTEDAALAAELEAAFASDDDADSEDMDADAPFVDPARIAADQAVTEAALAAMRVARAEREARKAALASLAMEAARVEAERVQEGEEEKEEEEEAPPQNFGSGVETSIDELVDHAAEGARMMAEMMQQRQQQQVDQQDGALAQHSYAPEPAQPATQDADAEDAAEEERRAEFEQILAAIGISQPSTVLQPPQSVDAYAAGGAPPPASAQDVSGLSMLALLAEMERLKNTSIVASASQVQGAPTASYSSLAHAVDEDYIRRVEPAPAERWTSQWRMWIPAPRHAGCLRGRPLRSGWARWGWECRAAEGMRRCRRGTRWKARGGKVCFVHRRNFGGLMICVIIRRGVERVARRRRGAGELARARRAMEPAAAVSQRAAPTGRIPFEHDLGQRPPQRTAAAGRIPAYRQRQRQRAVALRRCGLSGAVLRRGAYGCGGVRAAVSPAAPTAADERAVGGWRVRRRAGAGAGGVRAGYERWWGEVRAAGVFTAAAGADTATPAGAVRPATVRPVPGAVRPAAASHRALAGHRVPPYPSTACVRRLRVRRRTRAAHPARRADGGLGAGGAAAPRDGHGRAHTRARARVCVSTVQRAAASERVGRREHGRARRR</sequence>
<dbReference type="EMBL" id="KN817647">
    <property type="protein sequence ID" value="KJA15347.1"/>
    <property type="molecule type" value="Genomic_DNA"/>
</dbReference>
<name>A0A0D2KL48_HYPSF</name>
<reference evidence="3" key="1">
    <citation type="submission" date="2014-04" db="EMBL/GenBank/DDBJ databases">
        <title>Evolutionary Origins and Diversification of the Mycorrhizal Mutualists.</title>
        <authorList>
            <consortium name="DOE Joint Genome Institute"/>
            <consortium name="Mycorrhizal Genomics Consortium"/>
            <person name="Kohler A."/>
            <person name="Kuo A."/>
            <person name="Nagy L.G."/>
            <person name="Floudas D."/>
            <person name="Copeland A."/>
            <person name="Barry K.W."/>
            <person name="Cichocki N."/>
            <person name="Veneault-Fourrey C."/>
            <person name="LaButti K."/>
            <person name="Lindquist E.A."/>
            <person name="Lipzen A."/>
            <person name="Lundell T."/>
            <person name="Morin E."/>
            <person name="Murat C."/>
            <person name="Riley R."/>
            <person name="Ohm R."/>
            <person name="Sun H."/>
            <person name="Tunlid A."/>
            <person name="Henrissat B."/>
            <person name="Grigoriev I.V."/>
            <person name="Hibbett D.S."/>
            <person name="Martin F."/>
        </authorList>
    </citation>
    <scope>NUCLEOTIDE SEQUENCE [LARGE SCALE GENOMIC DNA]</scope>
    <source>
        <strain evidence="3">FD-334 SS-4</strain>
    </source>
</reference>
<keyword evidence="3" id="KW-1185">Reference proteome</keyword>
<proteinExistence type="predicted"/>
<feature type="region of interest" description="Disordered" evidence="1">
    <location>
        <begin position="96"/>
        <end position="148"/>
    </location>
</feature>
<feature type="compositionally biased region" description="Acidic residues" evidence="1">
    <location>
        <begin position="228"/>
        <end position="238"/>
    </location>
</feature>
<organism evidence="2 3">
    <name type="scientific">Hypholoma sublateritium (strain FD-334 SS-4)</name>
    <dbReference type="NCBI Taxonomy" id="945553"/>
    <lineage>
        <taxon>Eukaryota</taxon>
        <taxon>Fungi</taxon>
        <taxon>Dikarya</taxon>
        <taxon>Basidiomycota</taxon>
        <taxon>Agaricomycotina</taxon>
        <taxon>Agaricomycetes</taxon>
        <taxon>Agaricomycetidae</taxon>
        <taxon>Agaricales</taxon>
        <taxon>Agaricineae</taxon>
        <taxon>Strophariaceae</taxon>
        <taxon>Hypholoma</taxon>
    </lineage>
</organism>
<gene>
    <name evidence="2" type="ORF">HYPSUDRAFT_389884</name>
</gene>
<evidence type="ECO:0000313" key="2">
    <source>
        <dbReference type="EMBL" id="KJA15347.1"/>
    </source>
</evidence>
<accession>A0A0D2KL48</accession>
<feature type="region of interest" description="Disordered" evidence="1">
    <location>
        <begin position="1"/>
        <end position="80"/>
    </location>
</feature>
<feature type="compositionally biased region" description="Acidic residues" evidence="1">
    <location>
        <begin position="118"/>
        <end position="135"/>
    </location>
</feature>
<feature type="compositionally biased region" description="Basic residues" evidence="1">
    <location>
        <begin position="8"/>
        <end position="32"/>
    </location>
</feature>
<dbReference type="Proteomes" id="UP000054270">
    <property type="component" value="Unassembled WGS sequence"/>
</dbReference>
<feature type="compositionally biased region" description="Low complexity" evidence="1">
    <location>
        <begin position="96"/>
        <end position="117"/>
    </location>
</feature>
<dbReference type="AlphaFoldDB" id="A0A0D2KL48"/>
<evidence type="ECO:0000256" key="1">
    <source>
        <dbReference type="SAM" id="MobiDB-lite"/>
    </source>
</evidence>
<evidence type="ECO:0000313" key="3">
    <source>
        <dbReference type="Proteomes" id="UP000054270"/>
    </source>
</evidence>
<feature type="compositionally biased region" description="Low complexity" evidence="1">
    <location>
        <begin position="62"/>
        <end position="73"/>
    </location>
</feature>
<feature type="compositionally biased region" description="Low complexity" evidence="1">
    <location>
        <begin position="267"/>
        <end position="300"/>
    </location>
</feature>
<feature type="region of interest" description="Disordered" evidence="1">
    <location>
        <begin position="686"/>
        <end position="720"/>
    </location>
</feature>